<keyword evidence="6 12" id="KW-0812">Transmembrane</keyword>
<feature type="transmembrane region" description="Helical" evidence="12">
    <location>
        <begin position="66"/>
        <end position="85"/>
    </location>
</feature>
<evidence type="ECO:0000256" key="10">
    <source>
        <dbReference type="ARBA" id="ARBA00023136"/>
    </source>
</evidence>
<evidence type="ECO:0000256" key="1">
    <source>
        <dbReference type="ARBA" id="ARBA00004167"/>
    </source>
</evidence>
<evidence type="ECO:0000256" key="13">
    <source>
        <dbReference type="SAM" id="MobiDB-lite"/>
    </source>
</evidence>
<evidence type="ECO:0000313" key="15">
    <source>
        <dbReference type="Proteomes" id="UP001176940"/>
    </source>
</evidence>
<evidence type="ECO:0000256" key="2">
    <source>
        <dbReference type="ARBA" id="ARBA00005948"/>
    </source>
</evidence>
<keyword evidence="3 12" id="KW-0813">Transport</keyword>
<feature type="region of interest" description="Disordered" evidence="13">
    <location>
        <begin position="100"/>
        <end position="135"/>
    </location>
</feature>
<evidence type="ECO:0000313" key="14">
    <source>
        <dbReference type="EMBL" id="CAJ0963602.1"/>
    </source>
</evidence>
<comment type="subcellular location">
    <subcellularLocation>
        <location evidence="1">Membrane</location>
        <topology evidence="1">Single-pass membrane protein</topology>
    </subcellularLocation>
</comment>
<dbReference type="PANTHER" id="PTHR14132:SF3">
    <property type="entry name" value="SODIUM_POTASSIUM-TRANSPORTING ATPASE SUBUNIT GAMMA"/>
    <property type="match status" value="1"/>
</dbReference>
<evidence type="ECO:0000256" key="5">
    <source>
        <dbReference type="ARBA" id="ARBA00022607"/>
    </source>
</evidence>
<dbReference type="Gene3D" id="1.20.5.780">
    <property type="entry name" value="Single helix bin"/>
    <property type="match status" value="1"/>
</dbReference>
<protein>
    <recommendedName>
        <fullName evidence="12">FXYD domain-containing ion transport regulator</fullName>
    </recommendedName>
</protein>
<keyword evidence="8" id="KW-0915">Sodium</keyword>
<keyword evidence="9 12" id="KW-0406">Ion transport</keyword>
<evidence type="ECO:0000256" key="3">
    <source>
        <dbReference type="ARBA" id="ARBA00022448"/>
    </source>
</evidence>
<keyword evidence="5" id="KW-0740">Sodium/potassium transport</keyword>
<evidence type="ECO:0000256" key="9">
    <source>
        <dbReference type="ARBA" id="ARBA00023065"/>
    </source>
</evidence>
<dbReference type="Pfam" id="PF02038">
    <property type="entry name" value="ATP1G1_PLM_MAT8"/>
    <property type="match status" value="1"/>
</dbReference>
<dbReference type="InterPro" id="IPR000272">
    <property type="entry name" value="Ion-transport_regulator_FXYD"/>
</dbReference>
<keyword evidence="15" id="KW-1185">Reference proteome</keyword>
<organism evidence="14 15">
    <name type="scientific">Ranitomeya imitator</name>
    <name type="common">mimic poison frog</name>
    <dbReference type="NCBI Taxonomy" id="111125"/>
    <lineage>
        <taxon>Eukaryota</taxon>
        <taxon>Metazoa</taxon>
        <taxon>Chordata</taxon>
        <taxon>Craniata</taxon>
        <taxon>Vertebrata</taxon>
        <taxon>Euteleostomi</taxon>
        <taxon>Amphibia</taxon>
        <taxon>Batrachia</taxon>
        <taxon>Anura</taxon>
        <taxon>Neobatrachia</taxon>
        <taxon>Hyloidea</taxon>
        <taxon>Dendrobatidae</taxon>
        <taxon>Dendrobatinae</taxon>
        <taxon>Ranitomeya</taxon>
    </lineage>
</organism>
<dbReference type="CDD" id="cd20318">
    <property type="entry name" value="FXYD2"/>
    <property type="match status" value="1"/>
</dbReference>
<evidence type="ECO:0000256" key="7">
    <source>
        <dbReference type="ARBA" id="ARBA00022958"/>
    </source>
</evidence>
<keyword evidence="12" id="KW-1133">Transmembrane helix</keyword>
<sequence>MRRPDIPTHVVKIVHNEDIRADQKLSVNVALGFDPRNYTNIGIVDPYLAGDTSERFFYDYEAVRRGGLIFAAIAFVVGLLVIFSGRFRCGRKKQLGTGYDIHSPGKERRGAGTKEKRRRIQENSDVSTREPDLDQRTPPNCTDVFCIVLPPIRCGDIAGYICKMPSSIRSLTLLHY</sequence>
<reference evidence="14" key="1">
    <citation type="submission" date="2023-07" db="EMBL/GenBank/DDBJ databases">
        <authorList>
            <person name="Stuckert A."/>
        </authorList>
    </citation>
    <scope>NUCLEOTIDE SEQUENCE</scope>
</reference>
<keyword evidence="11" id="KW-0739">Sodium transport</keyword>
<comment type="caution">
    <text evidence="14">The sequence shown here is derived from an EMBL/GenBank/DDBJ whole genome shotgun (WGS) entry which is preliminary data.</text>
</comment>
<keyword evidence="10 12" id="KW-0472">Membrane</keyword>
<name>A0ABN9MAV4_9NEOB</name>
<dbReference type="InterPro" id="IPR047282">
    <property type="entry name" value="ATNG"/>
</dbReference>
<dbReference type="PANTHER" id="PTHR14132">
    <property type="entry name" value="SODIUM/POTASSIUM-TRANSPORTING ATPASE SUBUNIT GAMMA"/>
    <property type="match status" value="1"/>
</dbReference>
<comment type="similarity">
    <text evidence="2 12">Belongs to the FXYD family.</text>
</comment>
<gene>
    <name evidence="14" type="ORF">RIMI_LOCUS18730736</name>
</gene>
<evidence type="ECO:0000256" key="6">
    <source>
        <dbReference type="ARBA" id="ARBA00022692"/>
    </source>
</evidence>
<evidence type="ECO:0000256" key="8">
    <source>
        <dbReference type="ARBA" id="ARBA00023053"/>
    </source>
</evidence>
<keyword evidence="4" id="KW-0633">Potassium transport</keyword>
<evidence type="ECO:0000256" key="12">
    <source>
        <dbReference type="RuleBase" id="RU364131"/>
    </source>
</evidence>
<evidence type="ECO:0000256" key="4">
    <source>
        <dbReference type="ARBA" id="ARBA00022538"/>
    </source>
</evidence>
<dbReference type="Proteomes" id="UP001176940">
    <property type="component" value="Unassembled WGS sequence"/>
</dbReference>
<feature type="compositionally biased region" description="Basic and acidic residues" evidence="13">
    <location>
        <begin position="103"/>
        <end position="114"/>
    </location>
</feature>
<evidence type="ECO:0000256" key="11">
    <source>
        <dbReference type="ARBA" id="ARBA00023201"/>
    </source>
</evidence>
<dbReference type="EMBL" id="CAUEEQ010057892">
    <property type="protein sequence ID" value="CAJ0963602.1"/>
    <property type="molecule type" value="Genomic_DNA"/>
</dbReference>
<proteinExistence type="inferred from homology"/>
<accession>A0ABN9MAV4</accession>
<keyword evidence="7" id="KW-0630">Potassium</keyword>